<organism evidence="7 8">
    <name type="scientific">Coniophora puteana (strain RWD-64-598)</name>
    <name type="common">Brown rot fungus</name>
    <dbReference type="NCBI Taxonomy" id="741705"/>
    <lineage>
        <taxon>Eukaryota</taxon>
        <taxon>Fungi</taxon>
        <taxon>Dikarya</taxon>
        <taxon>Basidiomycota</taxon>
        <taxon>Agaricomycotina</taxon>
        <taxon>Agaricomycetes</taxon>
        <taxon>Agaricomycetidae</taxon>
        <taxon>Boletales</taxon>
        <taxon>Coniophorineae</taxon>
        <taxon>Coniophoraceae</taxon>
        <taxon>Coniophora</taxon>
    </lineage>
</organism>
<evidence type="ECO:0000256" key="6">
    <source>
        <dbReference type="RuleBase" id="RU365009"/>
    </source>
</evidence>
<feature type="non-terminal residue" evidence="7">
    <location>
        <position position="89"/>
    </location>
</feature>
<evidence type="ECO:0000256" key="4">
    <source>
        <dbReference type="ARBA" id="ARBA00022525"/>
    </source>
</evidence>
<dbReference type="GO" id="GO:0005199">
    <property type="term" value="F:structural constituent of cell wall"/>
    <property type="evidence" value="ECO:0007669"/>
    <property type="project" value="InterPro"/>
</dbReference>
<dbReference type="KEGG" id="cput:CONPUDRAFT_36854"/>
<keyword evidence="8" id="KW-1185">Reference proteome</keyword>
<name>A0A5M3N3F6_CONPW</name>
<keyword evidence="5 6" id="KW-1015">Disulfide bond</keyword>
<dbReference type="SMART" id="SM00075">
    <property type="entry name" value="HYDRO"/>
    <property type="match status" value="1"/>
</dbReference>
<evidence type="ECO:0000256" key="3">
    <source>
        <dbReference type="ARBA" id="ARBA00022512"/>
    </source>
</evidence>
<proteinExistence type="inferred from homology"/>
<feature type="non-terminal residue" evidence="7">
    <location>
        <position position="1"/>
    </location>
</feature>
<protein>
    <recommendedName>
        <fullName evidence="6">Hydrophobin</fullName>
    </recommendedName>
</protein>
<evidence type="ECO:0000256" key="5">
    <source>
        <dbReference type="ARBA" id="ARBA00023157"/>
    </source>
</evidence>
<dbReference type="Proteomes" id="UP000053558">
    <property type="component" value="Unassembled WGS sequence"/>
</dbReference>
<keyword evidence="4 6" id="KW-0964">Secreted</keyword>
<comment type="subcellular location">
    <subcellularLocation>
        <location evidence="1 6">Secreted</location>
        <location evidence="1 6">Cell wall</location>
    </subcellularLocation>
</comment>
<dbReference type="CDD" id="cd23507">
    <property type="entry name" value="hydrophobin_I"/>
    <property type="match status" value="1"/>
</dbReference>
<dbReference type="Pfam" id="PF01185">
    <property type="entry name" value="Hydrophobin"/>
    <property type="match status" value="1"/>
</dbReference>
<dbReference type="OMA" id="HCCNSAQ"/>
<reference evidence="8" key="1">
    <citation type="journal article" date="2012" name="Science">
        <title>The Paleozoic origin of enzymatic lignin decomposition reconstructed from 31 fungal genomes.</title>
        <authorList>
            <person name="Floudas D."/>
            <person name="Binder M."/>
            <person name="Riley R."/>
            <person name="Barry K."/>
            <person name="Blanchette R.A."/>
            <person name="Henrissat B."/>
            <person name="Martinez A.T."/>
            <person name="Otillar R."/>
            <person name="Spatafora J.W."/>
            <person name="Yadav J.S."/>
            <person name="Aerts A."/>
            <person name="Benoit I."/>
            <person name="Boyd A."/>
            <person name="Carlson A."/>
            <person name="Copeland A."/>
            <person name="Coutinho P.M."/>
            <person name="de Vries R.P."/>
            <person name="Ferreira P."/>
            <person name="Findley K."/>
            <person name="Foster B."/>
            <person name="Gaskell J."/>
            <person name="Glotzer D."/>
            <person name="Gorecki P."/>
            <person name="Heitman J."/>
            <person name="Hesse C."/>
            <person name="Hori C."/>
            <person name="Igarashi K."/>
            <person name="Jurgens J.A."/>
            <person name="Kallen N."/>
            <person name="Kersten P."/>
            <person name="Kohler A."/>
            <person name="Kuees U."/>
            <person name="Kumar T.K.A."/>
            <person name="Kuo A."/>
            <person name="LaButti K."/>
            <person name="Larrondo L.F."/>
            <person name="Lindquist E."/>
            <person name="Ling A."/>
            <person name="Lombard V."/>
            <person name="Lucas S."/>
            <person name="Lundell T."/>
            <person name="Martin R."/>
            <person name="McLaughlin D.J."/>
            <person name="Morgenstern I."/>
            <person name="Morin E."/>
            <person name="Murat C."/>
            <person name="Nagy L.G."/>
            <person name="Nolan M."/>
            <person name="Ohm R.A."/>
            <person name="Patyshakuliyeva A."/>
            <person name="Rokas A."/>
            <person name="Ruiz-Duenas F.J."/>
            <person name="Sabat G."/>
            <person name="Salamov A."/>
            <person name="Samejima M."/>
            <person name="Schmutz J."/>
            <person name="Slot J.C."/>
            <person name="St John F."/>
            <person name="Stenlid J."/>
            <person name="Sun H."/>
            <person name="Sun S."/>
            <person name="Syed K."/>
            <person name="Tsang A."/>
            <person name="Wiebenga A."/>
            <person name="Young D."/>
            <person name="Pisabarro A."/>
            <person name="Eastwood D.C."/>
            <person name="Martin F."/>
            <person name="Cullen D."/>
            <person name="Grigoriev I.V."/>
            <person name="Hibbett D.S."/>
        </authorList>
    </citation>
    <scope>NUCLEOTIDE SEQUENCE [LARGE SCALE GENOMIC DNA]</scope>
    <source>
        <strain evidence="8">RWD-64-598 SS2</strain>
    </source>
</reference>
<comment type="caution">
    <text evidence="7">The sequence shown here is derived from an EMBL/GenBank/DDBJ whole genome shotgun (WGS) entry which is preliminary data.</text>
</comment>
<dbReference type="GeneID" id="19206812"/>
<evidence type="ECO:0000313" key="8">
    <source>
        <dbReference type="Proteomes" id="UP000053558"/>
    </source>
</evidence>
<dbReference type="AlphaFoldDB" id="A0A5M3N3F6"/>
<dbReference type="OrthoDB" id="4225815at2759"/>
<evidence type="ECO:0000256" key="2">
    <source>
        <dbReference type="ARBA" id="ARBA00010446"/>
    </source>
</evidence>
<evidence type="ECO:0000256" key="1">
    <source>
        <dbReference type="ARBA" id="ARBA00004191"/>
    </source>
</evidence>
<dbReference type="InterPro" id="IPR001338">
    <property type="entry name" value="Class_I_Hydrophobin"/>
</dbReference>
<evidence type="ECO:0000313" key="7">
    <source>
        <dbReference type="EMBL" id="EIW85888.1"/>
    </source>
</evidence>
<dbReference type="RefSeq" id="XP_007762381.1">
    <property type="nucleotide sequence ID" value="XM_007764191.2"/>
</dbReference>
<comment type="similarity">
    <text evidence="2 6">Belongs to the fungal hydrophobin family.</text>
</comment>
<dbReference type="GO" id="GO:0009277">
    <property type="term" value="C:fungal-type cell wall"/>
    <property type="evidence" value="ECO:0007669"/>
    <property type="project" value="InterPro"/>
</dbReference>
<keyword evidence="3 6" id="KW-0134">Cell wall</keyword>
<gene>
    <name evidence="7" type="ORF">CONPUDRAFT_36854</name>
</gene>
<sequence>APSSTPTSPGQCNTGPIQCCDTIEKASEASTLLGLLGIILSDPSILVGLTCTPINVLGLGGGSCSARPVCCENNNFNGIISIGCSPITL</sequence>
<keyword evidence="6" id="KW-0732">Signal</keyword>
<dbReference type="EMBL" id="JH711573">
    <property type="protein sequence ID" value="EIW85888.1"/>
    <property type="molecule type" value="Genomic_DNA"/>
</dbReference>
<accession>A0A5M3N3F6</accession>